<dbReference type="PANTHER" id="PTHR30540">
    <property type="entry name" value="OSMOTIC STRESS POTASSIUM TRANSPORTER"/>
    <property type="match status" value="1"/>
</dbReference>
<sequence>MCSVTYLALIVAYTGQASFLRKNNLLVLDTFYKSIPEPMFVLTLLASIIASQAMISATFSIIQQSLYHGCCPHVKVIHTSNKYEGQVYIPEINCLLTLACVLVTLGFRTAEEIGNAYGIAIMFVMTLTLTFLVLIMIMI</sequence>
<evidence type="ECO:0000256" key="3">
    <source>
        <dbReference type="SAM" id="Phobius"/>
    </source>
</evidence>
<evidence type="ECO:0000259" key="4">
    <source>
        <dbReference type="Pfam" id="PF02705"/>
    </source>
</evidence>
<keyword evidence="6" id="KW-1185">Reference proteome</keyword>
<name>A0AAV6XLD9_9LAMI</name>
<dbReference type="InterPro" id="IPR053951">
    <property type="entry name" value="K_trans_N"/>
</dbReference>
<comment type="caution">
    <text evidence="5">The sequence shown here is derived from an EMBL/GenBank/DDBJ whole genome shotgun (WGS) entry which is preliminary data.</text>
</comment>
<protein>
    <recommendedName>
        <fullName evidence="4">K+ potassium transporter integral membrane domain-containing protein</fullName>
    </recommendedName>
</protein>
<dbReference type="InterPro" id="IPR003855">
    <property type="entry name" value="K+_transporter"/>
</dbReference>
<accession>A0AAV6XLD9</accession>
<dbReference type="PANTHER" id="PTHR30540:SF87">
    <property type="entry name" value="POTASSIUM TRANSPORTER"/>
    <property type="match status" value="1"/>
</dbReference>
<evidence type="ECO:0000313" key="5">
    <source>
        <dbReference type="EMBL" id="KAG8383756.1"/>
    </source>
</evidence>
<proteinExistence type="inferred from homology"/>
<dbReference type="EMBL" id="WHWC01000004">
    <property type="protein sequence ID" value="KAG8383756.1"/>
    <property type="molecule type" value="Genomic_DNA"/>
</dbReference>
<evidence type="ECO:0000313" key="6">
    <source>
        <dbReference type="Proteomes" id="UP000826271"/>
    </source>
</evidence>
<comment type="similarity">
    <text evidence="2">Belongs to the HAK/KUP transporter (TC 2.A.72.3) family.</text>
</comment>
<keyword evidence="3" id="KW-0812">Transmembrane</keyword>
<dbReference type="AlphaFoldDB" id="A0AAV6XLD9"/>
<gene>
    <name evidence="5" type="ORF">BUALT_Bualt04G0046900</name>
</gene>
<dbReference type="Pfam" id="PF02705">
    <property type="entry name" value="K_trans"/>
    <property type="match status" value="1"/>
</dbReference>
<feature type="transmembrane region" description="Helical" evidence="3">
    <location>
        <begin position="116"/>
        <end position="137"/>
    </location>
</feature>
<keyword evidence="3" id="KW-0472">Membrane</keyword>
<reference evidence="5" key="1">
    <citation type="submission" date="2019-10" db="EMBL/GenBank/DDBJ databases">
        <authorList>
            <person name="Zhang R."/>
            <person name="Pan Y."/>
            <person name="Wang J."/>
            <person name="Ma R."/>
            <person name="Yu S."/>
        </authorList>
    </citation>
    <scope>NUCLEOTIDE SEQUENCE</scope>
    <source>
        <strain evidence="5">LA-IB0</strain>
        <tissue evidence="5">Leaf</tissue>
    </source>
</reference>
<comment type="subcellular location">
    <subcellularLocation>
        <location evidence="1">Cell membrane</location>
        <topology evidence="1">Multi-pass membrane protein</topology>
    </subcellularLocation>
</comment>
<feature type="transmembrane region" description="Helical" evidence="3">
    <location>
        <begin position="92"/>
        <end position="110"/>
    </location>
</feature>
<organism evidence="5 6">
    <name type="scientific">Buddleja alternifolia</name>
    <dbReference type="NCBI Taxonomy" id="168488"/>
    <lineage>
        <taxon>Eukaryota</taxon>
        <taxon>Viridiplantae</taxon>
        <taxon>Streptophyta</taxon>
        <taxon>Embryophyta</taxon>
        <taxon>Tracheophyta</taxon>
        <taxon>Spermatophyta</taxon>
        <taxon>Magnoliopsida</taxon>
        <taxon>eudicotyledons</taxon>
        <taxon>Gunneridae</taxon>
        <taxon>Pentapetalae</taxon>
        <taxon>asterids</taxon>
        <taxon>lamiids</taxon>
        <taxon>Lamiales</taxon>
        <taxon>Scrophulariaceae</taxon>
        <taxon>Buddlejeae</taxon>
        <taxon>Buddleja</taxon>
    </lineage>
</organism>
<dbReference type="GO" id="GO:0015079">
    <property type="term" value="F:potassium ion transmembrane transporter activity"/>
    <property type="evidence" value="ECO:0007669"/>
    <property type="project" value="InterPro"/>
</dbReference>
<feature type="transmembrane region" description="Helical" evidence="3">
    <location>
        <begin position="41"/>
        <end position="62"/>
    </location>
</feature>
<evidence type="ECO:0000256" key="2">
    <source>
        <dbReference type="ARBA" id="ARBA00008440"/>
    </source>
</evidence>
<feature type="domain" description="K+ potassium transporter integral membrane" evidence="4">
    <location>
        <begin position="2"/>
        <end position="138"/>
    </location>
</feature>
<dbReference type="Proteomes" id="UP000826271">
    <property type="component" value="Unassembled WGS sequence"/>
</dbReference>
<evidence type="ECO:0000256" key="1">
    <source>
        <dbReference type="ARBA" id="ARBA00004651"/>
    </source>
</evidence>
<dbReference type="GO" id="GO:0005886">
    <property type="term" value="C:plasma membrane"/>
    <property type="evidence" value="ECO:0007669"/>
    <property type="project" value="UniProtKB-SubCell"/>
</dbReference>
<keyword evidence="3" id="KW-1133">Transmembrane helix</keyword>